<reference evidence="2" key="1">
    <citation type="submission" date="2018-05" db="EMBL/GenBank/DDBJ databases">
        <authorList>
            <person name="Lanie J.A."/>
            <person name="Ng W.-L."/>
            <person name="Kazmierczak K.M."/>
            <person name="Andrzejewski T.M."/>
            <person name="Davidsen T.M."/>
            <person name="Wayne K.J."/>
            <person name="Tettelin H."/>
            <person name="Glass J.I."/>
            <person name="Rusch D."/>
            <person name="Podicherti R."/>
            <person name="Tsui H.-C.T."/>
            <person name="Winkler M.E."/>
        </authorList>
    </citation>
    <scope>NUCLEOTIDE SEQUENCE</scope>
</reference>
<dbReference type="EMBL" id="UINC01132996">
    <property type="protein sequence ID" value="SVD15652.1"/>
    <property type="molecule type" value="Genomic_DNA"/>
</dbReference>
<evidence type="ECO:0000259" key="1">
    <source>
        <dbReference type="Pfam" id="PF18935"/>
    </source>
</evidence>
<proteinExistence type="predicted"/>
<organism evidence="2">
    <name type="scientific">marine metagenome</name>
    <dbReference type="NCBI Taxonomy" id="408172"/>
    <lineage>
        <taxon>unclassified sequences</taxon>
        <taxon>metagenomes</taxon>
        <taxon>ecological metagenomes</taxon>
    </lineage>
</organism>
<evidence type="ECO:0000313" key="2">
    <source>
        <dbReference type="EMBL" id="SVD15652.1"/>
    </source>
</evidence>
<feature type="domain" description="DUF5683" evidence="1">
    <location>
        <begin position="35"/>
        <end position="95"/>
    </location>
</feature>
<accession>A0A382T1G3</accession>
<gene>
    <name evidence="2" type="ORF">METZ01_LOCUS368506</name>
</gene>
<dbReference type="InterPro" id="IPR043738">
    <property type="entry name" value="DUF5683"/>
</dbReference>
<dbReference type="AlphaFoldDB" id="A0A382T1G3"/>
<feature type="non-terminal residue" evidence="2">
    <location>
        <position position="192"/>
    </location>
</feature>
<dbReference type="Pfam" id="PF18935">
    <property type="entry name" value="DUF5683"/>
    <property type="match status" value="1"/>
</dbReference>
<sequence length="192" mass="22993">MKRIIQLVILINVATAQMNLYDLNHYHVNRDTINYPSNAMIKSFIIPGWGQFQNNDPIWKSLTFLTFEIVGLSLMIDYNKRGEEVRKDFETFADKHWTLERWYNNTKSIFPGRWEEVLVGTHKLQILINGDYYYTDQLAYLKNNYSWNEIFVIRDRDFYENIGKYDQFVGGWDDPFDNPFDDVGKWYTIKKG</sequence>
<protein>
    <recommendedName>
        <fullName evidence="1">DUF5683 domain-containing protein</fullName>
    </recommendedName>
</protein>
<name>A0A382T1G3_9ZZZZ</name>